<dbReference type="InterPro" id="IPR052161">
    <property type="entry name" value="Mycobact_Acyl-CoA_DH"/>
</dbReference>
<gene>
    <name evidence="10" type="ORF">R7226_10950</name>
</gene>
<keyword evidence="5 6" id="KW-0560">Oxidoreductase</keyword>
<dbReference type="RefSeq" id="WP_318597192.1">
    <property type="nucleotide sequence ID" value="NZ_JAWSTH010000023.1"/>
</dbReference>
<sequence>MDFDDTPEEAEFRARAAAWLDANLTDVPEQEGLDQERREEWSRLWQQRLSDGGWTGLTWPVEHGGHGKEVVFEAIFNEECAKRRTPYAQNGVALLLAGPTIMAHGTPAQKERYLGRILRSEEYWCQGFSEPDAGSDLASLRTMAKKTDGGWLISGEKVWTSNAHNATKCMLLARTDREAPKHKGITYFLADMEQIDVRPLVMTNGDAEFNQMYLDDVFVSDDDVLGEVNDGWKVTLTTLAYERGGLALSLCVWARQAVDAVVEAARTRGLLDDPGVADAVGALDADAEALRIGSLRAMSEASPGPETSVGKLLWARTVQDATRLGLELMGPAAPLVDEPQAISLLHHYLRSRGHTIEGGTDEVQKSILAERVLALPRSR</sequence>
<keyword evidence="4 6" id="KW-0274">FAD</keyword>
<keyword evidence="11" id="KW-1185">Reference proteome</keyword>
<dbReference type="InterPro" id="IPR046373">
    <property type="entry name" value="Acyl-CoA_Oxase/DH_mid-dom_sf"/>
</dbReference>
<dbReference type="Gene3D" id="1.20.140.10">
    <property type="entry name" value="Butyryl-CoA Dehydrogenase, subunit A, domain 3"/>
    <property type="match status" value="1"/>
</dbReference>
<dbReference type="SUPFAM" id="SSF56645">
    <property type="entry name" value="Acyl-CoA dehydrogenase NM domain-like"/>
    <property type="match status" value="1"/>
</dbReference>
<dbReference type="Pfam" id="PF00441">
    <property type="entry name" value="Acyl-CoA_dh_1"/>
    <property type="match status" value="1"/>
</dbReference>
<dbReference type="InterPro" id="IPR036250">
    <property type="entry name" value="AcylCo_DH-like_C"/>
</dbReference>
<dbReference type="Pfam" id="PF02771">
    <property type="entry name" value="Acyl-CoA_dh_N"/>
    <property type="match status" value="1"/>
</dbReference>
<evidence type="ECO:0000313" key="11">
    <source>
        <dbReference type="Proteomes" id="UP001284601"/>
    </source>
</evidence>
<keyword evidence="3 6" id="KW-0285">Flavoprotein</keyword>
<evidence type="ECO:0000313" key="10">
    <source>
        <dbReference type="EMBL" id="MDW5594859.1"/>
    </source>
</evidence>
<evidence type="ECO:0000259" key="9">
    <source>
        <dbReference type="Pfam" id="PF02771"/>
    </source>
</evidence>
<dbReference type="Gene3D" id="1.10.540.10">
    <property type="entry name" value="Acyl-CoA dehydrogenase/oxidase, N-terminal domain"/>
    <property type="match status" value="1"/>
</dbReference>
<feature type="domain" description="Acyl-CoA oxidase/dehydrogenase middle" evidence="8">
    <location>
        <begin position="125"/>
        <end position="217"/>
    </location>
</feature>
<evidence type="ECO:0000256" key="6">
    <source>
        <dbReference type="RuleBase" id="RU362125"/>
    </source>
</evidence>
<dbReference type="InterPro" id="IPR037069">
    <property type="entry name" value="AcylCoA_DH/ox_N_sf"/>
</dbReference>
<reference evidence="11" key="1">
    <citation type="submission" date="2023-07" db="EMBL/GenBank/DDBJ databases">
        <title>Conexibacter stalactiti sp. nov., isolated from stalactites in a lava cave and emended description of the genus Conexibacter.</title>
        <authorList>
            <person name="Lee S.D."/>
        </authorList>
    </citation>
    <scope>NUCLEOTIDE SEQUENCE [LARGE SCALE GENOMIC DNA]</scope>
    <source>
        <strain evidence="11">KCTC 39840</strain>
    </source>
</reference>
<name>A0ABU4HS21_9ACTN</name>
<accession>A0ABU4HS21</accession>
<dbReference type="SUPFAM" id="SSF47203">
    <property type="entry name" value="Acyl-CoA dehydrogenase C-terminal domain-like"/>
    <property type="match status" value="1"/>
</dbReference>
<dbReference type="InterPro" id="IPR006091">
    <property type="entry name" value="Acyl-CoA_Oxase/DH_mid-dom"/>
</dbReference>
<evidence type="ECO:0000259" key="7">
    <source>
        <dbReference type="Pfam" id="PF00441"/>
    </source>
</evidence>
<evidence type="ECO:0000256" key="3">
    <source>
        <dbReference type="ARBA" id="ARBA00022630"/>
    </source>
</evidence>
<feature type="domain" description="Acyl-CoA dehydrogenase/oxidase N-terminal" evidence="9">
    <location>
        <begin position="6"/>
        <end position="120"/>
    </location>
</feature>
<dbReference type="PANTHER" id="PTHR43292">
    <property type="entry name" value="ACYL-COA DEHYDROGENASE"/>
    <property type="match status" value="1"/>
</dbReference>
<dbReference type="Gene3D" id="2.40.110.10">
    <property type="entry name" value="Butyryl-CoA Dehydrogenase, subunit A, domain 2"/>
    <property type="match status" value="1"/>
</dbReference>
<evidence type="ECO:0000256" key="2">
    <source>
        <dbReference type="ARBA" id="ARBA00009347"/>
    </source>
</evidence>
<evidence type="ECO:0000256" key="5">
    <source>
        <dbReference type="ARBA" id="ARBA00023002"/>
    </source>
</evidence>
<proteinExistence type="inferred from homology"/>
<dbReference type="InterPro" id="IPR009075">
    <property type="entry name" value="AcylCo_DH/oxidase_C"/>
</dbReference>
<evidence type="ECO:0000256" key="4">
    <source>
        <dbReference type="ARBA" id="ARBA00022827"/>
    </source>
</evidence>
<dbReference type="InterPro" id="IPR009100">
    <property type="entry name" value="AcylCoA_DH/oxidase_NM_dom_sf"/>
</dbReference>
<dbReference type="InterPro" id="IPR013786">
    <property type="entry name" value="AcylCoA_DH/ox_N"/>
</dbReference>
<protein>
    <submittedName>
        <fullName evidence="10">Acyl-CoA dehydrogenase family protein</fullName>
    </submittedName>
</protein>
<comment type="caution">
    <text evidence="10">The sequence shown here is derived from an EMBL/GenBank/DDBJ whole genome shotgun (WGS) entry which is preliminary data.</text>
</comment>
<feature type="domain" description="Acyl-CoA dehydrogenase/oxidase C-terminal" evidence="7">
    <location>
        <begin position="229"/>
        <end position="373"/>
    </location>
</feature>
<dbReference type="Proteomes" id="UP001284601">
    <property type="component" value="Unassembled WGS sequence"/>
</dbReference>
<evidence type="ECO:0000256" key="1">
    <source>
        <dbReference type="ARBA" id="ARBA00001974"/>
    </source>
</evidence>
<comment type="similarity">
    <text evidence="2 6">Belongs to the acyl-CoA dehydrogenase family.</text>
</comment>
<dbReference type="Pfam" id="PF02770">
    <property type="entry name" value="Acyl-CoA_dh_M"/>
    <property type="match status" value="1"/>
</dbReference>
<evidence type="ECO:0000259" key="8">
    <source>
        <dbReference type="Pfam" id="PF02770"/>
    </source>
</evidence>
<organism evidence="10 11">
    <name type="scientific">Conexibacter stalactiti</name>
    <dbReference type="NCBI Taxonomy" id="1940611"/>
    <lineage>
        <taxon>Bacteria</taxon>
        <taxon>Bacillati</taxon>
        <taxon>Actinomycetota</taxon>
        <taxon>Thermoleophilia</taxon>
        <taxon>Solirubrobacterales</taxon>
        <taxon>Conexibacteraceae</taxon>
        <taxon>Conexibacter</taxon>
    </lineage>
</organism>
<dbReference type="PANTHER" id="PTHR43292:SF4">
    <property type="entry name" value="ACYL-COA DEHYDROGENASE FADE34"/>
    <property type="match status" value="1"/>
</dbReference>
<comment type="cofactor">
    <cofactor evidence="1 6">
        <name>FAD</name>
        <dbReference type="ChEBI" id="CHEBI:57692"/>
    </cofactor>
</comment>
<dbReference type="EMBL" id="JAWSTH010000023">
    <property type="protein sequence ID" value="MDW5594859.1"/>
    <property type="molecule type" value="Genomic_DNA"/>
</dbReference>